<reference evidence="6 7" key="1">
    <citation type="journal article" date="2012" name="J. Bacteriol.">
        <title>Draft Genome Sequence of Mesorhizobium alhagi CCNWXJ12-2T, a Novel Salt-Resistant Species Isolated from the Desert of Northwestern China.</title>
        <authorList>
            <person name="Zhou M."/>
            <person name="Chen W."/>
            <person name="Chen H."/>
            <person name="Wei G."/>
        </authorList>
    </citation>
    <scope>NUCLEOTIDE SEQUENCE [LARGE SCALE GENOMIC DNA]</scope>
    <source>
        <strain evidence="6 7">CCNWXJ12-2</strain>
    </source>
</reference>
<evidence type="ECO:0000313" key="7">
    <source>
        <dbReference type="Proteomes" id="UP000003250"/>
    </source>
</evidence>
<dbReference type="InterPro" id="IPR050090">
    <property type="entry name" value="Tyrosine_recombinase_XerCD"/>
</dbReference>
<protein>
    <submittedName>
        <fullName evidence="6">Phage integrase</fullName>
    </submittedName>
</protein>
<dbReference type="PANTHER" id="PTHR30349">
    <property type="entry name" value="PHAGE INTEGRASE-RELATED"/>
    <property type="match status" value="1"/>
</dbReference>
<dbReference type="GO" id="GO:0003677">
    <property type="term" value="F:DNA binding"/>
    <property type="evidence" value="ECO:0007669"/>
    <property type="project" value="UniProtKB-KW"/>
</dbReference>
<evidence type="ECO:0000313" key="6">
    <source>
        <dbReference type="EMBL" id="EHK53916.1"/>
    </source>
</evidence>
<sequence>MIVAAQLSFDQATAAAEAWFSSDPIRSNAVSRHAIRYNGEITICPCGEEFTVGHALCDYIEWKRVAAARSHFETVVTLINHHLVPRIANLPLAKFTAKDFHRLCLSVLETPPKYGNRTLGPKRHLADLDPEALRRRKKTVNTLVSILRGAFGLAWEIGEIDSDRPVRCLKRLPNVDRPRTVFLSRPECAELVEASRLDLRQLILGALYTGCRVQELTNLHVGDVAQEGYGIYISPSKNYRPRFVFLPDEGMAFFLSACSGKKRDDLVFLNADGRQWSDRYKHLFRDLVDRTGLPRDTVFHSLRHTYASQLVQAGASFAIVAKQLGHADTATVDKIYGHLAPDQTEAELTLRFAPLNSAYLVEVERVNVELVEIKARFRGKDPRFYSKIEGASSWPRSNFSRFSGEMLAQLPRYGE</sequence>
<dbReference type="AlphaFoldDB" id="H0HZE3"/>
<evidence type="ECO:0000256" key="3">
    <source>
        <dbReference type="ARBA" id="ARBA00023125"/>
    </source>
</evidence>
<dbReference type="Pfam" id="PF00589">
    <property type="entry name" value="Phage_integrase"/>
    <property type="match status" value="1"/>
</dbReference>
<evidence type="ECO:0000256" key="2">
    <source>
        <dbReference type="ARBA" id="ARBA00022908"/>
    </source>
</evidence>
<organism evidence="6 7">
    <name type="scientific">Mesorhizobium alhagi CCNWXJ12-2</name>
    <dbReference type="NCBI Taxonomy" id="1107882"/>
    <lineage>
        <taxon>Bacteria</taxon>
        <taxon>Pseudomonadati</taxon>
        <taxon>Pseudomonadota</taxon>
        <taxon>Alphaproteobacteria</taxon>
        <taxon>Hyphomicrobiales</taxon>
        <taxon>Phyllobacteriaceae</taxon>
        <taxon>Allomesorhizobium</taxon>
    </lineage>
</organism>
<dbReference type="Proteomes" id="UP000003250">
    <property type="component" value="Unassembled WGS sequence"/>
</dbReference>
<dbReference type="InterPro" id="IPR011010">
    <property type="entry name" value="DNA_brk_join_enz"/>
</dbReference>
<keyword evidence="2" id="KW-0229">DNA integration</keyword>
<keyword evidence="3" id="KW-0238">DNA-binding</keyword>
<dbReference type="RefSeq" id="WP_008839150.1">
    <property type="nucleotide sequence ID" value="NZ_AHAM01000248.1"/>
</dbReference>
<dbReference type="GO" id="GO:0006310">
    <property type="term" value="P:DNA recombination"/>
    <property type="evidence" value="ECO:0007669"/>
    <property type="project" value="UniProtKB-KW"/>
</dbReference>
<comment type="similarity">
    <text evidence="1">Belongs to the 'phage' integrase family.</text>
</comment>
<evidence type="ECO:0000259" key="5">
    <source>
        <dbReference type="PROSITE" id="PS51898"/>
    </source>
</evidence>
<dbReference type="Gene3D" id="1.10.443.10">
    <property type="entry name" value="Intergrase catalytic core"/>
    <property type="match status" value="1"/>
</dbReference>
<dbReference type="GO" id="GO:0015074">
    <property type="term" value="P:DNA integration"/>
    <property type="evidence" value="ECO:0007669"/>
    <property type="project" value="UniProtKB-KW"/>
</dbReference>
<dbReference type="EMBL" id="AHAM01000248">
    <property type="protein sequence ID" value="EHK53916.1"/>
    <property type="molecule type" value="Genomic_DNA"/>
</dbReference>
<dbReference type="CDD" id="cd00796">
    <property type="entry name" value="INT_Rci_Hp1_C"/>
    <property type="match status" value="1"/>
</dbReference>
<evidence type="ECO:0000256" key="4">
    <source>
        <dbReference type="ARBA" id="ARBA00023172"/>
    </source>
</evidence>
<dbReference type="InterPro" id="IPR010998">
    <property type="entry name" value="Integrase_recombinase_N"/>
</dbReference>
<dbReference type="InterPro" id="IPR013762">
    <property type="entry name" value="Integrase-like_cat_sf"/>
</dbReference>
<dbReference type="Gene3D" id="1.10.150.130">
    <property type="match status" value="1"/>
</dbReference>
<keyword evidence="7" id="KW-1185">Reference proteome</keyword>
<name>H0HZE3_9HYPH</name>
<dbReference type="PATRIC" id="fig|1107882.3.peg.5398"/>
<dbReference type="InterPro" id="IPR002104">
    <property type="entry name" value="Integrase_catalytic"/>
</dbReference>
<dbReference type="SUPFAM" id="SSF56349">
    <property type="entry name" value="DNA breaking-rejoining enzymes"/>
    <property type="match status" value="1"/>
</dbReference>
<dbReference type="OrthoDB" id="9814722at2"/>
<feature type="domain" description="Tyr recombinase" evidence="5">
    <location>
        <begin position="178"/>
        <end position="349"/>
    </location>
</feature>
<evidence type="ECO:0000256" key="1">
    <source>
        <dbReference type="ARBA" id="ARBA00008857"/>
    </source>
</evidence>
<dbReference type="PROSITE" id="PS51898">
    <property type="entry name" value="TYR_RECOMBINASE"/>
    <property type="match status" value="1"/>
</dbReference>
<dbReference type="PANTHER" id="PTHR30349:SF64">
    <property type="entry name" value="PROPHAGE INTEGRASE INTD-RELATED"/>
    <property type="match status" value="1"/>
</dbReference>
<keyword evidence="4" id="KW-0233">DNA recombination</keyword>
<gene>
    <name evidence="6" type="ORF">MAXJ12_27898</name>
</gene>
<proteinExistence type="inferred from homology"/>
<accession>H0HZE3</accession>